<name>A0A9D4QY90_DREPO</name>
<dbReference type="EMBL" id="JAIWYP010000003">
    <property type="protein sequence ID" value="KAH3848009.1"/>
    <property type="molecule type" value="Genomic_DNA"/>
</dbReference>
<reference evidence="1" key="2">
    <citation type="submission" date="2020-11" db="EMBL/GenBank/DDBJ databases">
        <authorList>
            <person name="McCartney M.A."/>
            <person name="Auch B."/>
            <person name="Kono T."/>
            <person name="Mallez S."/>
            <person name="Becker A."/>
            <person name="Gohl D.M."/>
            <person name="Silverstein K.A.T."/>
            <person name="Koren S."/>
            <person name="Bechman K.B."/>
            <person name="Herman A."/>
            <person name="Abrahante J.E."/>
            <person name="Garbe J."/>
        </authorList>
    </citation>
    <scope>NUCLEOTIDE SEQUENCE</scope>
    <source>
        <strain evidence="1">Duluth1</strain>
        <tissue evidence="1">Whole animal</tissue>
    </source>
</reference>
<protein>
    <submittedName>
        <fullName evidence="1">Uncharacterized protein</fullName>
    </submittedName>
</protein>
<dbReference type="Proteomes" id="UP000828390">
    <property type="component" value="Unassembled WGS sequence"/>
</dbReference>
<dbReference type="AlphaFoldDB" id="A0A9D4QY90"/>
<evidence type="ECO:0000313" key="2">
    <source>
        <dbReference type="Proteomes" id="UP000828390"/>
    </source>
</evidence>
<gene>
    <name evidence="1" type="ORF">DPMN_090345</name>
</gene>
<proteinExistence type="predicted"/>
<evidence type="ECO:0000313" key="1">
    <source>
        <dbReference type="EMBL" id="KAH3848009.1"/>
    </source>
</evidence>
<keyword evidence="2" id="KW-1185">Reference proteome</keyword>
<sequence length="118" mass="13444">MDIFNWQTLKTTDQNYRLVSHCPVPPIIHDICHVDSHQVAAVHSSKYMQKIQILTVGTGKLVKGMDHQLIHSCYGIAHHQCILYITSANALYQYTMTGTMVGKVYENTTNNDSVYQFE</sequence>
<accession>A0A9D4QY90</accession>
<reference evidence="1" key="1">
    <citation type="journal article" date="2019" name="bioRxiv">
        <title>The Genome of the Zebra Mussel, Dreissena polymorpha: A Resource for Invasive Species Research.</title>
        <authorList>
            <person name="McCartney M.A."/>
            <person name="Auch B."/>
            <person name="Kono T."/>
            <person name="Mallez S."/>
            <person name="Zhang Y."/>
            <person name="Obille A."/>
            <person name="Becker A."/>
            <person name="Abrahante J.E."/>
            <person name="Garbe J."/>
            <person name="Badalamenti J.P."/>
            <person name="Herman A."/>
            <person name="Mangelson H."/>
            <person name="Liachko I."/>
            <person name="Sullivan S."/>
            <person name="Sone E.D."/>
            <person name="Koren S."/>
            <person name="Silverstein K.A.T."/>
            <person name="Beckman K.B."/>
            <person name="Gohl D.M."/>
        </authorList>
    </citation>
    <scope>NUCLEOTIDE SEQUENCE</scope>
    <source>
        <strain evidence="1">Duluth1</strain>
        <tissue evidence="1">Whole animal</tissue>
    </source>
</reference>
<organism evidence="1 2">
    <name type="scientific">Dreissena polymorpha</name>
    <name type="common">Zebra mussel</name>
    <name type="synonym">Mytilus polymorpha</name>
    <dbReference type="NCBI Taxonomy" id="45954"/>
    <lineage>
        <taxon>Eukaryota</taxon>
        <taxon>Metazoa</taxon>
        <taxon>Spiralia</taxon>
        <taxon>Lophotrochozoa</taxon>
        <taxon>Mollusca</taxon>
        <taxon>Bivalvia</taxon>
        <taxon>Autobranchia</taxon>
        <taxon>Heteroconchia</taxon>
        <taxon>Euheterodonta</taxon>
        <taxon>Imparidentia</taxon>
        <taxon>Neoheterodontei</taxon>
        <taxon>Myida</taxon>
        <taxon>Dreissenoidea</taxon>
        <taxon>Dreissenidae</taxon>
        <taxon>Dreissena</taxon>
    </lineage>
</organism>
<comment type="caution">
    <text evidence="1">The sequence shown here is derived from an EMBL/GenBank/DDBJ whole genome shotgun (WGS) entry which is preliminary data.</text>
</comment>